<gene>
    <name evidence="2" type="ORF">C8D95_110113</name>
</gene>
<name>A0A316G1L7_9RHOB</name>
<dbReference type="KEGG" id="salo:EF888_00830"/>
<dbReference type="RefSeq" id="WP_109760605.1">
    <property type="nucleotide sequence ID" value="NZ_CP034588.1"/>
</dbReference>
<dbReference type="Proteomes" id="UP000245390">
    <property type="component" value="Unassembled WGS sequence"/>
</dbReference>
<dbReference type="OrthoDB" id="7791409at2"/>
<evidence type="ECO:0000313" key="2">
    <source>
        <dbReference type="EMBL" id="PWK54821.1"/>
    </source>
</evidence>
<keyword evidence="3" id="KW-1185">Reference proteome</keyword>
<protein>
    <recommendedName>
        <fullName evidence="4">DUF2125 domain-containing protein</fullName>
    </recommendedName>
</protein>
<dbReference type="AlphaFoldDB" id="A0A316G1L7"/>
<organism evidence="2 3">
    <name type="scientific">Silicimonas algicola</name>
    <dbReference type="NCBI Taxonomy" id="1826607"/>
    <lineage>
        <taxon>Bacteria</taxon>
        <taxon>Pseudomonadati</taxon>
        <taxon>Pseudomonadota</taxon>
        <taxon>Alphaproteobacteria</taxon>
        <taxon>Rhodobacterales</taxon>
        <taxon>Paracoccaceae</taxon>
    </lineage>
</organism>
<accession>A0A316G1L7</accession>
<proteinExistence type="predicted"/>
<sequence>MRRTLAALLFAASPSAAIALTAEDALTEHLSLLSLFGNFEVETTGTARGADRLEVRGFKLTSENPDERTEITLGGVDLVEQPDGAVRFVYPNRLPVEIRIQSGTDQPVLVSASFLFDGVRHIVSGTPGDLGHDLVAGSLSLEGVDVTGLEDDRVEETAFDLEDVAATFMRSNQGRGMHRMTLDVGHLYVASLFDTASGSDASGIATGDADIAVTIGNLAAASSYEGGDIPRHSLDLALGKILWIQSSDTSDEDGRLDMEARGTGVRLAWDVRVNHSDEDGAITPPLHNGERISADFGYDSVEATGTIEMPEGAAAFASSDQGASVELSFSEDRALFSLEARGNVTDYALAVPDVPVDRLSYALDAFEVAIEFPLLAKAEPQPYSMRFGLAGLTFNDEMWSLFDPIRKIPRDPISLALDIAGTTIVAIDFFDEDATARPYPEIVAKLKTLRVLGAGLDLTGSGEITSRIEGATLSTEGRLDARLVGLNGLLDSLADLELLSSEETMGLRMMLGVFTRPGAGSDTLVSTIEFAPDGTVNANGQRIK</sequence>
<keyword evidence="1" id="KW-0732">Signal</keyword>
<evidence type="ECO:0000313" key="3">
    <source>
        <dbReference type="Proteomes" id="UP000245390"/>
    </source>
</evidence>
<evidence type="ECO:0008006" key="4">
    <source>
        <dbReference type="Google" id="ProtNLM"/>
    </source>
</evidence>
<comment type="caution">
    <text evidence="2">The sequence shown here is derived from an EMBL/GenBank/DDBJ whole genome shotgun (WGS) entry which is preliminary data.</text>
</comment>
<feature type="chain" id="PRO_5016237675" description="DUF2125 domain-containing protein" evidence="1">
    <location>
        <begin position="20"/>
        <end position="544"/>
    </location>
</feature>
<dbReference type="EMBL" id="QGGV01000010">
    <property type="protein sequence ID" value="PWK54821.1"/>
    <property type="molecule type" value="Genomic_DNA"/>
</dbReference>
<reference evidence="2 3" key="1">
    <citation type="submission" date="2018-05" db="EMBL/GenBank/DDBJ databases">
        <title>Genomic Encyclopedia of Type Strains, Phase IV (KMG-IV): sequencing the most valuable type-strain genomes for metagenomic binning, comparative biology and taxonomic classification.</title>
        <authorList>
            <person name="Goeker M."/>
        </authorList>
    </citation>
    <scope>NUCLEOTIDE SEQUENCE [LARGE SCALE GENOMIC DNA]</scope>
    <source>
        <strain evidence="2 3">DSM 103371</strain>
    </source>
</reference>
<feature type="signal peptide" evidence="1">
    <location>
        <begin position="1"/>
        <end position="19"/>
    </location>
</feature>
<evidence type="ECO:0000256" key="1">
    <source>
        <dbReference type="SAM" id="SignalP"/>
    </source>
</evidence>